<dbReference type="PANTHER" id="PTHR24123:SF49">
    <property type="entry name" value="ANKYRIN-2-LIKE ISOFORM X1"/>
    <property type="match status" value="1"/>
</dbReference>
<evidence type="ECO:0000256" key="1">
    <source>
        <dbReference type="ARBA" id="ARBA00022737"/>
    </source>
</evidence>
<keyword evidence="5" id="KW-1185">Reference proteome</keyword>
<dbReference type="Ensembl" id="ENSHCOT00000019625.1">
    <property type="protein sequence ID" value="ENSHCOP00000025446.1"/>
    <property type="gene ID" value="ENSHCOG00000015597.1"/>
</dbReference>
<dbReference type="Pfam" id="PF12796">
    <property type="entry name" value="Ank_2"/>
    <property type="match status" value="1"/>
</dbReference>
<dbReference type="AlphaFoldDB" id="A0A3Q3E2F1"/>
<dbReference type="SMART" id="SM00248">
    <property type="entry name" value="ANK"/>
    <property type="match status" value="2"/>
</dbReference>
<feature type="repeat" description="ANK" evidence="3">
    <location>
        <begin position="70"/>
        <end position="102"/>
    </location>
</feature>
<dbReference type="SUPFAM" id="SSF48403">
    <property type="entry name" value="Ankyrin repeat"/>
    <property type="match status" value="1"/>
</dbReference>
<organism evidence="4 5">
    <name type="scientific">Hippocampus comes</name>
    <name type="common">Tiger tail seahorse</name>
    <dbReference type="NCBI Taxonomy" id="109280"/>
    <lineage>
        <taxon>Eukaryota</taxon>
        <taxon>Metazoa</taxon>
        <taxon>Chordata</taxon>
        <taxon>Craniata</taxon>
        <taxon>Vertebrata</taxon>
        <taxon>Euteleostomi</taxon>
        <taxon>Actinopterygii</taxon>
        <taxon>Neopterygii</taxon>
        <taxon>Teleostei</taxon>
        <taxon>Neoteleostei</taxon>
        <taxon>Acanthomorphata</taxon>
        <taxon>Syngnathiaria</taxon>
        <taxon>Syngnathiformes</taxon>
        <taxon>Syngnathoidei</taxon>
        <taxon>Syngnathidae</taxon>
        <taxon>Hippocampus</taxon>
    </lineage>
</organism>
<dbReference type="InterPro" id="IPR002110">
    <property type="entry name" value="Ankyrin_rpt"/>
</dbReference>
<dbReference type="PROSITE" id="PS50088">
    <property type="entry name" value="ANK_REPEAT"/>
    <property type="match status" value="2"/>
</dbReference>
<dbReference type="Proteomes" id="UP000264820">
    <property type="component" value="Unplaced"/>
</dbReference>
<evidence type="ECO:0000313" key="5">
    <source>
        <dbReference type="Proteomes" id="UP000264820"/>
    </source>
</evidence>
<name>A0A3Q3E2F1_HIPCM</name>
<feature type="repeat" description="ANK" evidence="3">
    <location>
        <begin position="103"/>
        <end position="135"/>
    </location>
</feature>
<keyword evidence="1" id="KW-0677">Repeat</keyword>
<evidence type="ECO:0000256" key="2">
    <source>
        <dbReference type="ARBA" id="ARBA00023043"/>
    </source>
</evidence>
<accession>A0A3Q3E2F1</accession>
<sequence length="192" mass="20431">AKSKVPAQIQAGRVESFYVLEKSSNLPIRTPCTLFNCLPVSCQVCARTTNGTLCSMCLRRCVLCVFLEQNGYTPLHIVAKKNQIDIATVLLNYGAESNVLTKQGVTPLHLASEEGHADMAALLLSKGAHVNTPTKVRCGRSFMPNCCALTHKRFGTTDLACRLLACPHSASLDDSGLESGSVVAHAASSAPS</sequence>
<keyword evidence="2 3" id="KW-0040">ANK repeat</keyword>
<proteinExistence type="predicted"/>
<dbReference type="PANTHER" id="PTHR24123">
    <property type="entry name" value="ANKYRIN REPEAT-CONTAINING"/>
    <property type="match status" value="1"/>
</dbReference>
<reference evidence="4" key="1">
    <citation type="submission" date="2025-08" db="UniProtKB">
        <authorList>
            <consortium name="Ensembl"/>
        </authorList>
    </citation>
    <scope>IDENTIFICATION</scope>
</reference>
<dbReference type="InterPro" id="IPR036770">
    <property type="entry name" value="Ankyrin_rpt-contain_sf"/>
</dbReference>
<reference evidence="4" key="2">
    <citation type="submission" date="2025-09" db="UniProtKB">
        <authorList>
            <consortium name="Ensembl"/>
        </authorList>
    </citation>
    <scope>IDENTIFICATION</scope>
</reference>
<dbReference type="InterPro" id="IPR051165">
    <property type="entry name" value="Multifunctional_ANK_Repeat"/>
</dbReference>
<protein>
    <submittedName>
        <fullName evidence="4">Uncharacterized protein</fullName>
    </submittedName>
</protein>
<dbReference type="PRINTS" id="PR01415">
    <property type="entry name" value="ANKYRIN"/>
</dbReference>
<dbReference type="Gene3D" id="1.25.40.20">
    <property type="entry name" value="Ankyrin repeat-containing domain"/>
    <property type="match status" value="1"/>
</dbReference>
<evidence type="ECO:0000256" key="3">
    <source>
        <dbReference type="PROSITE-ProRule" id="PRU00023"/>
    </source>
</evidence>
<evidence type="ECO:0000313" key="4">
    <source>
        <dbReference type="Ensembl" id="ENSHCOP00000025446.1"/>
    </source>
</evidence>
<dbReference type="STRING" id="109280.ENSHCOP00000025446"/>
<dbReference type="GeneTree" id="ENSGT00940000155279"/>
<dbReference type="PROSITE" id="PS50297">
    <property type="entry name" value="ANK_REP_REGION"/>
    <property type="match status" value="2"/>
</dbReference>